<name>A0A1Y2LRP5_EPING</name>
<dbReference type="InParanoid" id="A0A1Y2LRP5"/>
<evidence type="ECO:0000313" key="2">
    <source>
        <dbReference type="EMBL" id="OSS46282.1"/>
    </source>
</evidence>
<gene>
    <name evidence="2" type="ORF">B5807_08559</name>
</gene>
<organism evidence="2 3">
    <name type="scientific">Epicoccum nigrum</name>
    <name type="common">Soil fungus</name>
    <name type="synonym">Epicoccum purpurascens</name>
    <dbReference type="NCBI Taxonomy" id="105696"/>
    <lineage>
        <taxon>Eukaryota</taxon>
        <taxon>Fungi</taxon>
        <taxon>Dikarya</taxon>
        <taxon>Ascomycota</taxon>
        <taxon>Pezizomycotina</taxon>
        <taxon>Dothideomycetes</taxon>
        <taxon>Pleosporomycetidae</taxon>
        <taxon>Pleosporales</taxon>
        <taxon>Pleosporineae</taxon>
        <taxon>Didymellaceae</taxon>
        <taxon>Epicoccum</taxon>
    </lineage>
</organism>
<dbReference type="AlphaFoldDB" id="A0A1Y2LRP5"/>
<proteinExistence type="predicted"/>
<dbReference type="Proteomes" id="UP000193240">
    <property type="component" value="Unassembled WGS sequence"/>
</dbReference>
<keyword evidence="3" id="KW-1185">Reference proteome</keyword>
<protein>
    <submittedName>
        <fullName evidence="2">Uncharacterized protein</fullName>
    </submittedName>
</protein>
<evidence type="ECO:0000313" key="3">
    <source>
        <dbReference type="Proteomes" id="UP000193240"/>
    </source>
</evidence>
<feature type="region of interest" description="Disordered" evidence="1">
    <location>
        <begin position="1"/>
        <end position="26"/>
    </location>
</feature>
<sequence length="212" mass="23528">MTSTGGGQSGQTSKEEPPGRQKPPDKQELVSMLAVRGQVLKAAEPKAAIGNLDNVDTPEVIRVEAAFALRKFPELREELDAQQALLKRLLEMDCAARQSKQLVLDSVEMADRKLRTALRRFAERLQAVEPLENVASEQSERHRTLEDLPEPETDPSEEGLHWDELGEPPANVARQPPERPMPYRELRDIARARVLSLESVIWGGGGGGPTKR</sequence>
<evidence type="ECO:0000256" key="1">
    <source>
        <dbReference type="SAM" id="MobiDB-lite"/>
    </source>
</evidence>
<accession>A0A1Y2LRP5</accession>
<feature type="compositionally biased region" description="Basic and acidic residues" evidence="1">
    <location>
        <begin position="13"/>
        <end position="26"/>
    </location>
</feature>
<feature type="compositionally biased region" description="Acidic residues" evidence="1">
    <location>
        <begin position="147"/>
        <end position="157"/>
    </location>
</feature>
<dbReference type="EMBL" id="KZ107851">
    <property type="protein sequence ID" value="OSS46282.1"/>
    <property type="molecule type" value="Genomic_DNA"/>
</dbReference>
<feature type="region of interest" description="Disordered" evidence="1">
    <location>
        <begin position="133"/>
        <end position="184"/>
    </location>
</feature>
<reference evidence="2 3" key="1">
    <citation type="journal article" date="2017" name="Genome Announc.">
        <title>Genome sequence of the saprophytic ascomycete Epicoccum nigrum ICMP 19927 strain isolated from New Zealand.</title>
        <authorList>
            <person name="Fokin M."/>
            <person name="Fleetwood D."/>
            <person name="Weir B.S."/>
            <person name="Villas-Boas S.G."/>
        </authorList>
    </citation>
    <scope>NUCLEOTIDE SEQUENCE [LARGE SCALE GENOMIC DNA]</scope>
    <source>
        <strain evidence="2 3">ICMP 19927</strain>
    </source>
</reference>